<organism evidence="2 3">
    <name type="scientific">Aquipseudomonas campi</name>
    <dbReference type="NCBI Taxonomy" id="2731681"/>
    <lineage>
        <taxon>Bacteria</taxon>
        <taxon>Pseudomonadati</taxon>
        <taxon>Pseudomonadota</taxon>
        <taxon>Gammaproteobacteria</taxon>
        <taxon>Pseudomonadales</taxon>
        <taxon>Pseudomonadaceae</taxon>
        <taxon>Aquipseudomonas</taxon>
    </lineage>
</organism>
<name>A0A6M8FJN1_9GAMM</name>
<dbReference type="RefSeq" id="WP_173209572.1">
    <property type="nucleotide sequence ID" value="NZ_CP053697.2"/>
</dbReference>
<dbReference type="Proteomes" id="UP000501379">
    <property type="component" value="Chromosome"/>
</dbReference>
<keyword evidence="1" id="KW-0732">Signal</keyword>
<feature type="signal peptide" evidence="1">
    <location>
        <begin position="1"/>
        <end position="19"/>
    </location>
</feature>
<reference evidence="2" key="1">
    <citation type="submission" date="2020-07" db="EMBL/GenBank/DDBJ databases">
        <title>Nitrate ammonifying Pseudomonas campi sp. nov. isolated from German agricultural grassland.</title>
        <authorList>
            <person name="Timsy T."/>
            <person name="Ulrich A."/>
            <person name="Spanner T."/>
            <person name="Foesel B."/>
            <person name="Kolb S."/>
            <person name="Horn M.A."/>
            <person name="Behrendt U."/>
        </authorList>
    </citation>
    <scope>NUCLEOTIDE SEQUENCE</scope>
    <source>
        <strain evidence="2">S1-A32-2</strain>
    </source>
</reference>
<evidence type="ECO:0000256" key="1">
    <source>
        <dbReference type="SAM" id="SignalP"/>
    </source>
</evidence>
<protein>
    <submittedName>
        <fullName evidence="2">Uncharacterized protein</fullName>
    </submittedName>
</protein>
<feature type="chain" id="PRO_5027107883" evidence="1">
    <location>
        <begin position="20"/>
        <end position="240"/>
    </location>
</feature>
<dbReference type="KEGG" id="pcam:HNE05_14755"/>
<evidence type="ECO:0000313" key="3">
    <source>
        <dbReference type="Proteomes" id="UP000501379"/>
    </source>
</evidence>
<dbReference type="AlphaFoldDB" id="A0A6M8FJN1"/>
<keyword evidence="3" id="KW-1185">Reference proteome</keyword>
<gene>
    <name evidence="2" type="ORF">HNE05_14755</name>
</gene>
<dbReference type="EMBL" id="CP053697">
    <property type="protein sequence ID" value="QKE64552.1"/>
    <property type="molecule type" value="Genomic_DNA"/>
</dbReference>
<accession>A0A6M8FJN1</accession>
<proteinExistence type="predicted"/>
<sequence>MPNLPIICLLVLLSGTSLAAELDGHYQTTLDNQPTELILRSQGTQVEGEYVEGRQLRLKLSGSFDGQLLQAQISDPASGQVLANMNASYANDMLNASLAARDPNNGATLLREALFQRVAAAPATTPVNPAQDPALIGTWVHEQISNSSGVEFASLNLVTTLRIRADGSIGQWRRTVAGGSDWSYDRPGELQYSGSWRSDNGLLLVQLEGALDYQPAARYHFSEPYLVTESNTGKMIWQRR</sequence>
<evidence type="ECO:0000313" key="2">
    <source>
        <dbReference type="EMBL" id="QKE64552.1"/>
    </source>
</evidence>